<organism evidence="1">
    <name type="scientific">Picea glauca</name>
    <name type="common">White spruce</name>
    <name type="synonym">Pinus glauca</name>
    <dbReference type="NCBI Taxonomy" id="3330"/>
    <lineage>
        <taxon>Eukaryota</taxon>
        <taxon>Viridiplantae</taxon>
        <taxon>Streptophyta</taxon>
        <taxon>Embryophyta</taxon>
        <taxon>Tracheophyta</taxon>
        <taxon>Spermatophyta</taxon>
        <taxon>Pinopsida</taxon>
        <taxon>Pinidae</taxon>
        <taxon>Conifers I</taxon>
        <taxon>Pinales</taxon>
        <taxon>Pinaceae</taxon>
        <taxon>Picea</taxon>
    </lineage>
</organism>
<geneLocation type="mitochondrion" evidence="1"/>
<dbReference type="EMBL" id="LKAM01000006">
    <property type="protein sequence ID" value="KUM48098.1"/>
    <property type="molecule type" value="Genomic_DNA"/>
</dbReference>
<dbReference type="AlphaFoldDB" id="A0A117NHB3"/>
<protein>
    <submittedName>
        <fullName evidence="1">Uncharacterized protein</fullName>
    </submittedName>
</protein>
<proteinExistence type="predicted"/>
<name>A0A117NHB3_PICGL</name>
<gene>
    <name evidence="1" type="ORF">ABT39_MTgene5094</name>
</gene>
<accession>A0A117NHB3</accession>
<keyword evidence="1" id="KW-0496">Mitochondrion</keyword>
<reference evidence="1" key="1">
    <citation type="journal article" date="2015" name="Genome Biol. Evol.">
        <title>Organellar Genomes of White Spruce (Picea glauca): Assembly and Annotation.</title>
        <authorList>
            <person name="Jackman S.D."/>
            <person name="Warren R.L."/>
            <person name="Gibb E.A."/>
            <person name="Vandervalk B.P."/>
            <person name="Mohamadi H."/>
            <person name="Chu J."/>
            <person name="Raymond A."/>
            <person name="Pleasance S."/>
            <person name="Coope R."/>
            <person name="Wildung M.R."/>
            <person name="Ritland C.E."/>
            <person name="Bousquet J."/>
            <person name="Jones S.J."/>
            <person name="Bohlmann J."/>
            <person name="Birol I."/>
        </authorList>
    </citation>
    <scope>NUCLEOTIDE SEQUENCE [LARGE SCALE GENOMIC DNA]</scope>
    <source>
        <tissue evidence="1">Flushing bud</tissue>
    </source>
</reference>
<evidence type="ECO:0000313" key="1">
    <source>
        <dbReference type="EMBL" id="KUM48098.1"/>
    </source>
</evidence>
<sequence>MHVDVYCGIGMHSWEWAWVLRLGWLERRSSFCCYWLLKPTLSFVLAPFAFMVKRKIRLVPCSWL</sequence>
<comment type="caution">
    <text evidence="1">The sequence shown here is derived from an EMBL/GenBank/DDBJ whole genome shotgun (WGS) entry which is preliminary data.</text>
</comment>